<dbReference type="Pfam" id="PF02321">
    <property type="entry name" value="OEP"/>
    <property type="match status" value="2"/>
</dbReference>
<keyword evidence="9" id="KW-0732">Signal</keyword>
<accession>A0A059F6W0</accession>
<dbReference type="eggNOG" id="COG1538">
    <property type="taxonomic scope" value="Bacteria"/>
</dbReference>
<evidence type="ECO:0000256" key="8">
    <source>
        <dbReference type="SAM" id="Coils"/>
    </source>
</evidence>
<dbReference type="PANTHER" id="PTHR30026">
    <property type="entry name" value="OUTER MEMBRANE PROTEIN TOLC"/>
    <property type="match status" value="1"/>
</dbReference>
<dbReference type="Gene3D" id="1.20.1600.10">
    <property type="entry name" value="Outer membrane efflux proteins (OEP)"/>
    <property type="match status" value="1"/>
</dbReference>
<dbReference type="GO" id="GO:0015288">
    <property type="term" value="F:porin activity"/>
    <property type="evidence" value="ECO:0007669"/>
    <property type="project" value="TreeGrafter"/>
</dbReference>
<dbReference type="OrthoDB" id="9789368at2"/>
<dbReference type="RefSeq" id="WP_051597832.1">
    <property type="nucleotide sequence ID" value="NZ_ARYJ01000018.1"/>
</dbReference>
<keyword evidence="7" id="KW-0998">Cell outer membrane</keyword>
<evidence type="ECO:0000256" key="6">
    <source>
        <dbReference type="ARBA" id="ARBA00023136"/>
    </source>
</evidence>
<dbReference type="GO" id="GO:1990281">
    <property type="term" value="C:efflux pump complex"/>
    <property type="evidence" value="ECO:0007669"/>
    <property type="project" value="TreeGrafter"/>
</dbReference>
<organism evidence="10 11">
    <name type="scientific">Hyphomonas jannaschiana VP2</name>
    <dbReference type="NCBI Taxonomy" id="1280952"/>
    <lineage>
        <taxon>Bacteria</taxon>
        <taxon>Pseudomonadati</taxon>
        <taxon>Pseudomonadota</taxon>
        <taxon>Alphaproteobacteria</taxon>
        <taxon>Hyphomonadales</taxon>
        <taxon>Hyphomonadaceae</taxon>
        <taxon>Hyphomonas</taxon>
    </lineage>
</organism>
<keyword evidence="4" id="KW-1134">Transmembrane beta strand</keyword>
<evidence type="ECO:0000256" key="3">
    <source>
        <dbReference type="ARBA" id="ARBA00022448"/>
    </source>
</evidence>
<dbReference type="InterPro" id="IPR051906">
    <property type="entry name" value="TolC-like"/>
</dbReference>
<feature type="chain" id="PRO_5001577796" evidence="9">
    <location>
        <begin position="25"/>
        <end position="425"/>
    </location>
</feature>
<dbReference type="PATRIC" id="fig|1280952.3.peg.3372"/>
<dbReference type="AlphaFoldDB" id="A0A059F6W0"/>
<dbReference type="STRING" id="1280952.HJA_16849"/>
<comment type="caution">
    <text evidence="10">The sequence shown here is derived from an EMBL/GenBank/DDBJ whole genome shotgun (WGS) entry which is preliminary data.</text>
</comment>
<dbReference type="InterPro" id="IPR010130">
    <property type="entry name" value="T1SS_OMP_TolC"/>
</dbReference>
<keyword evidence="11" id="KW-1185">Reference proteome</keyword>
<evidence type="ECO:0000256" key="4">
    <source>
        <dbReference type="ARBA" id="ARBA00022452"/>
    </source>
</evidence>
<dbReference type="GO" id="GO:0009279">
    <property type="term" value="C:cell outer membrane"/>
    <property type="evidence" value="ECO:0007669"/>
    <property type="project" value="UniProtKB-SubCell"/>
</dbReference>
<evidence type="ECO:0000256" key="1">
    <source>
        <dbReference type="ARBA" id="ARBA00004442"/>
    </source>
</evidence>
<evidence type="ECO:0000256" key="9">
    <source>
        <dbReference type="SAM" id="SignalP"/>
    </source>
</evidence>
<name>A0A059F6W0_9PROT</name>
<gene>
    <name evidence="10" type="ORF">HJA_16849</name>
</gene>
<proteinExistence type="inferred from homology"/>
<feature type="signal peptide" evidence="9">
    <location>
        <begin position="1"/>
        <end position="24"/>
    </location>
</feature>
<evidence type="ECO:0000256" key="7">
    <source>
        <dbReference type="ARBA" id="ARBA00023237"/>
    </source>
</evidence>
<evidence type="ECO:0000313" key="11">
    <source>
        <dbReference type="Proteomes" id="UP000024816"/>
    </source>
</evidence>
<reference evidence="10 11" key="1">
    <citation type="journal article" date="2014" name="Antonie Van Leeuwenhoek">
        <title>Hyphomonas beringensis sp. nov. and Hyphomonas chukchiensis sp. nov., isolated from surface seawater of the Bering Sea and Chukchi Sea.</title>
        <authorList>
            <person name="Li C."/>
            <person name="Lai Q."/>
            <person name="Li G."/>
            <person name="Dong C."/>
            <person name="Wang J."/>
            <person name="Liao Y."/>
            <person name="Shao Z."/>
        </authorList>
    </citation>
    <scope>NUCLEOTIDE SEQUENCE [LARGE SCALE GENOMIC DNA]</scope>
    <source>
        <strain evidence="10 11">VP2</strain>
    </source>
</reference>
<dbReference type="NCBIfam" id="TIGR01844">
    <property type="entry name" value="type_I_sec_TolC"/>
    <property type="match status" value="1"/>
</dbReference>
<keyword evidence="8" id="KW-0175">Coiled coil</keyword>
<comment type="subcellular location">
    <subcellularLocation>
        <location evidence="1">Cell outer membrane</location>
    </subcellularLocation>
</comment>
<sequence length="425" mass="45097">MTLKFRILAGSALAGLLVTGAASAETLGDAVSSAILSNPQLESQRVESDIARETLEQARAGGRTAVTVGGSAGYQYTDTNSPFSVSNGNSGAFSSQVQATKPIYTGGRISAGIRQAKAGISAADAQYEAAQQDLILQVITAYMDVRRDRETVSIRQNNVDVSNEQVRAAEDRFEVGVVTRTDVSLAHANFEGARASLAGAEAALETSLANYSFLTGLVPGDLAPPPPVPPLPESLEEATRLGLDANPDMIAARHSERAAMEAIEAAKAQSRPTVNLVGTAQTQYSTFETRNVQQSSVSGVVQGSIPIVTGGLVKSQTKAARLRRDQARRQIDALDRSIRAQVASAWYGYDATLRAIEASKRQVDAAEIAYDGAKEELAVGVRTTLDVLNQEQQLFEARLALVQAERDAYVAAHQLLRATGQLTQP</sequence>
<dbReference type="PANTHER" id="PTHR30026:SF20">
    <property type="entry name" value="OUTER MEMBRANE PROTEIN TOLC"/>
    <property type="match status" value="1"/>
</dbReference>
<dbReference type="GO" id="GO:0015562">
    <property type="term" value="F:efflux transmembrane transporter activity"/>
    <property type="evidence" value="ECO:0007669"/>
    <property type="project" value="InterPro"/>
</dbReference>
<evidence type="ECO:0000256" key="5">
    <source>
        <dbReference type="ARBA" id="ARBA00022692"/>
    </source>
</evidence>
<evidence type="ECO:0000256" key="2">
    <source>
        <dbReference type="ARBA" id="ARBA00007613"/>
    </source>
</evidence>
<keyword evidence="6" id="KW-0472">Membrane</keyword>
<dbReference type="Proteomes" id="UP000024816">
    <property type="component" value="Unassembled WGS sequence"/>
</dbReference>
<protein>
    <submittedName>
        <fullName evidence="10">TolC family type I secretion outer membrane protein</fullName>
    </submittedName>
</protein>
<comment type="similarity">
    <text evidence="2">Belongs to the outer membrane factor (OMF) (TC 1.B.17) family.</text>
</comment>
<dbReference type="EMBL" id="ARYJ01000018">
    <property type="protein sequence ID" value="KCZ83778.1"/>
    <property type="molecule type" value="Genomic_DNA"/>
</dbReference>
<dbReference type="InterPro" id="IPR003423">
    <property type="entry name" value="OMP_efflux"/>
</dbReference>
<evidence type="ECO:0000313" key="10">
    <source>
        <dbReference type="EMBL" id="KCZ83778.1"/>
    </source>
</evidence>
<keyword evidence="5" id="KW-0812">Transmembrane</keyword>
<dbReference type="SUPFAM" id="SSF56954">
    <property type="entry name" value="Outer membrane efflux proteins (OEP)"/>
    <property type="match status" value="1"/>
</dbReference>
<feature type="coiled-coil region" evidence="8">
    <location>
        <begin position="356"/>
        <end position="405"/>
    </location>
</feature>
<keyword evidence="3" id="KW-0813">Transport</keyword>